<proteinExistence type="predicted"/>
<evidence type="ECO:0000313" key="2">
    <source>
        <dbReference type="EMBL" id="KAL0057859.1"/>
    </source>
</evidence>
<feature type="region of interest" description="Disordered" evidence="1">
    <location>
        <begin position="193"/>
        <end position="219"/>
    </location>
</feature>
<feature type="compositionally biased region" description="Polar residues" evidence="1">
    <location>
        <begin position="506"/>
        <end position="528"/>
    </location>
</feature>
<comment type="caution">
    <text evidence="2">The sequence shown here is derived from an EMBL/GenBank/DDBJ whole genome shotgun (WGS) entry which is preliminary data.</text>
</comment>
<evidence type="ECO:0000256" key="1">
    <source>
        <dbReference type="SAM" id="MobiDB-lite"/>
    </source>
</evidence>
<name>A0ABR2Z9G9_9AGAR</name>
<accession>A0ABR2Z9G9</accession>
<sequence length="1218" mass="135228">MAEEAEPSSVAPNGLKEACFVCSVPHTVNKHEDWPSNLSEWTDPLLELDVASSNNPLIDIIASRYPDVLNTVNRTYQRIQRVLATDTRFPKLGPDTKTTIIGPFAAEILREMVTDLETHYEVAYAKGVCPCQQNAPGVPYYSHPGTATSVLCAPIFLGDSVLQSIQVPSMDSSESSGSLSGSFAGREEIFSSNIDDVDDGSNEDVLMRNSDSEDAMVEDMPSSGRFTLSRPYNPAIYEAALRYLGVPKTSSSSGPPRTSILENLHLFVNHSLDHTRVSFPLVCTAPHTEILDVLASALLHRRIFSVFDPVVGLTFSRRGCRVQVVYAWLENAPTSDCFDMHTAHGPLLDGMDSSCGLFDLSVYSSIVSLAAYLFRIIPLLSAPIDKAREDKSSFSEDLAVWRLDALPPQREEHEESRTEVWVTRIQNDLSIQNTPISAQMSSQPSERQTRSTTKSSLAPPSAPRTRHNEAKCRMFTFVGLTAWNDANWKPSSVWFLTISQALGSGASRSKATKSQRSGGSRSATSQGSKLAPVVEEEVLNKIDEEYLTPEEKDLAKKVYASMAKTYRAASELAAIDEPEKGCLATSIFMDRIVVSLGWCPAWLQPRYSKSMYAHIILDSVAANYVNVCLNPAKRLDPVSFTHLFLEGNGIGQDRKDAHPLAKRQNPADVYNNLLDEFDVLARFRPYSDPGSDRMQVLTGDEHKILLSSLSTIVHYSELASDVARDCTNASEAECRFAWDGMIEIAMASASKNLVVKREMRIALARNTHADLVCDQGHFEVDPKAKTAPSGTTKAFSKVGDVKILPEFESGLLELWTALGNPPDNPETPDTQTDSDGIIKDSATTFRTEQLKALKGHVRERQKELTKKHEVFETKNSPIEVVGRALSVWYHYAICDASVSVALPVPDSLYATLETLGGVLVDGMGAPPEPDTPRTKPREPISISTPSLQQAIKELVTELKNSDRPQKEPLQPSASHSPPRDEMRTPERDLAQELANKFASILLPFLFLEYKKGLGNPDAGVIQAEFYVASAIRFLATMGIFEMPVFAISTVGAIGRLICGWGRSVGEVDSVEPFKARKKPLNIKHSENVVIMMGNTNCPQWNIADATDAIRFAIFLIRLRTQYYERLVTEFKRVFDDLLRDVKAASDGDEKAKDRFRWRLFDQLVEDPFWKYANVFLPASRRKEELTKTRKKREEEKGEKVPIDLSSVDDELKEAKKLW</sequence>
<feature type="compositionally biased region" description="Polar residues" evidence="1">
    <location>
        <begin position="432"/>
        <end position="458"/>
    </location>
</feature>
<evidence type="ECO:0000313" key="3">
    <source>
        <dbReference type="Proteomes" id="UP001437256"/>
    </source>
</evidence>
<protein>
    <submittedName>
        <fullName evidence="2">Uncharacterized protein</fullName>
    </submittedName>
</protein>
<dbReference type="EMBL" id="JBBXMP010000420">
    <property type="protein sequence ID" value="KAL0057859.1"/>
    <property type="molecule type" value="Genomic_DNA"/>
</dbReference>
<feature type="region of interest" description="Disordered" evidence="1">
    <location>
        <begin position="921"/>
        <end position="944"/>
    </location>
</feature>
<feature type="region of interest" description="Disordered" evidence="1">
    <location>
        <begin position="958"/>
        <end position="985"/>
    </location>
</feature>
<feature type="region of interest" description="Disordered" evidence="1">
    <location>
        <begin position="506"/>
        <end position="530"/>
    </location>
</feature>
<feature type="region of interest" description="Disordered" evidence="1">
    <location>
        <begin position="432"/>
        <end position="466"/>
    </location>
</feature>
<dbReference type="Proteomes" id="UP001437256">
    <property type="component" value="Unassembled WGS sequence"/>
</dbReference>
<reference evidence="2 3" key="1">
    <citation type="submission" date="2024-05" db="EMBL/GenBank/DDBJ databases">
        <title>A draft genome resource for the thread blight pathogen Marasmius tenuissimus strain MS-2.</title>
        <authorList>
            <person name="Yulfo-Soto G.E."/>
            <person name="Baruah I.K."/>
            <person name="Amoako-Attah I."/>
            <person name="Bukari Y."/>
            <person name="Meinhardt L.W."/>
            <person name="Bailey B.A."/>
            <person name="Cohen S.P."/>
        </authorList>
    </citation>
    <scope>NUCLEOTIDE SEQUENCE [LARGE SCALE GENOMIC DNA]</scope>
    <source>
        <strain evidence="2 3">MS-2</strain>
    </source>
</reference>
<organism evidence="2 3">
    <name type="scientific">Marasmius tenuissimus</name>
    <dbReference type="NCBI Taxonomy" id="585030"/>
    <lineage>
        <taxon>Eukaryota</taxon>
        <taxon>Fungi</taxon>
        <taxon>Dikarya</taxon>
        <taxon>Basidiomycota</taxon>
        <taxon>Agaricomycotina</taxon>
        <taxon>Agaricomycetes</taxon>
        <taxon>Agaricomycetidae</taxon>
        <taxon>Agaricales</taxon>
        <taxon>Marasmiineae</taxon>
        <taxon>Marasmiaceae</taxon>
        <taxon>Marasmius</taxon>
    </lineage>
</organism>
<gene>
    <name evidence="2" type="ORF">AAF712_015493</name>
</gene>
<keyword evidence="3" id="KW-1185">Reference proteome</keyword>